<comment type="caution">
    <text evidence="2">The sequence shown here is derived from an EMBL/GenBank/DDBJ whole genome shotgun (WGS) entry which is preliminary data.</text>
</comment>
<organism evidence="2 3">
    <name type="scientific">Candidatus Kaiserbacteria bacterium RIFCSPHIGHO2_02_FULL_55_25</name>
    <dbReference type="NCBI Taxonomy" id="1798498"/>
    <lineage>
        <taxon>Bacteria</taxon>
        <taxon>Candidatus Kaiseribacteriota</taxon>
    </lineage>
</organism>
<proteinExistence type="inferred from homology"/>
<dbReference type="CDD" id="cd23763">
    <property type="entry name" value="ASKHA_ATPase_ROK"/>
    <property type="match status" value="1"/>
</dbReference>
<dbReference type="PANTHER" id="PTHR18964">
    <property type="entry name" value="ROK (REPRESSOR, ORF, KINASE) FAMILY"/>
    <property type="match status" value="1"/>
</dbReference>
<evidence type="ECO:0000313" key="2">
    <source>
        <dbReference type="EMBL" id="OGG69098.1"/>
    </source>
</evidence>
<comment type="similarity">
    <text evidence="1">Belongs to the ROK (NagC/XylR) family.</text>
</comment>
<evidence type="ECO:0008006" key="4">
    <source>
        <dbReference type="Google" id="ProtNLM"/>
    </source>
</evidence>
<evidence type="ECO:0000313" key="3">
    <source>
        <dbReference type="Proteomes" id="UP000176914"/>
    </source>
</evidence>
<dbReference type="InterPro" id="IPR043129">
    <property type="entry name" value="ATPase_NBD"/>
</dbReference>
<dbReference type="Pfam" id="PF00480">
    <property type="entry name" value="ROK"/>
    <property type="match status" value="1"/>
</dbReference>
<dbReference type="PANTHER" id="PTHR18964:SF149">
    <property type="entry name" value="BIFUNCTIONAL UDP-N-ACETYLGLUCOSAMINE 2-EPIMERASE_N-ACETYLMANNOSAMINE KINASE"/>
    <property type="match status" value="1"/>
</dbReference>
<dbReference type="SUPFAM" id="SSF53067">
    <property type="entry name" value="Actin-like ATPase domain"/>
    <property type="match status" value="1"/>
</dbReference>
<dbReference type="AlphaFoldDB" id="A0A1F6E606"/>
<dbReference type="EMBL" id="MFLL01000020">
    <property type="protein sequence ID" value="OGG69098.1"/>
    <property type="molecule type" value="Genomic_DNA"/>
</dbReference>
<sequence>MYITVDVGSTNIRIAGSRDLENLTEPVIKRTPQEYSEGIAHIADTARGIAQGESIDAVAIGIPARLTLDRRGMYKNRNLPDWDGRMIADDIEKALSTRAYLENDTMQVGHGEAVFGAGKGARIVVYMTVSTGVNAVRVVDGKIEPSVYGYETGFQYLSTGESPVDLMDLIAGRTVSEKYGMSPKELGKEHPVWEELARYTAFGLHNTILHWSPERVVLGGSMFNDVGIPIDRVTFHLQTIMKAFPTLPEIVHSSLGDIGGLWGGLARLKQLG</sequence>
<accession>A0A1F6E606</accession>
<name>A0A1F6E606_9BACT</name>
<gene>
    <name evidence="2" type="ORF">A3C20_00570</name>
</gene>
<protein>
    <recommendedName>
        <fullName evidence="4">ROK family protein</fullName>
    </recommendedName>
</protein>
<dbReference type="Gene3D" id="3.30.420.40">
    <property type="match status" value="2"/>
</dbReference>
<reference evidence="2 3" key="1">
    <citation type="journal article" date="2016" name="Nat. Commun.">
        <title>Thousands of microbial genomes shed light on interconnected biogeochemical processes in an aquifer system.</title>
        <authorList>
            <person name="Anantharaman K."/>
            <person name="Brown C.T."/>
            <person name="Hug L.A."/>
            <person name="Sharon I."/>
            <person name="Castelle C.J."/>
            <person name="Probst A.J."/>
            <person name="Thomas B.C."/>
            <person name="Singh A."/>
            <person name="Wilkins M.J."/>
            <person name="Karaoz U."/>
            <person name="Brodie E.L."/>
            <person name="Williams K.H."/>
            <person name="Hubbard S.S."/>
            <person name="Banfield J.F."/>
        </authorList>
    </citation>
    <scope>NUCLEOTIDE SEQUENCE [LARGE SCALE GENOMIC DNA]</scope>
</reference>
<dbReference type="InterPro" id="IPR000600">
    <property type="entry name" value="ROK"/>
</dbReference>
<dbReference type="Proteomes" id="UP000176914">
    <property type="component" value="Unassembled WGS sequence"/>
</dbReference>
<evidence type="ECO:0000256" key="1">
    <source>
        <dbReference type="ARBA" id="ARBA00006479"/>
    </source>
</evidence>